<keyword evidence="6" id="KW-0456">Lyase</keyword>
<accession>G7WP26</accession>
<dbReference type="PANTHER" id="PTHR30389">
    <property type="entry name" value="FUMARATE HYDRATASE-RELATED"/>
    <property type="match status" value="1"/>
</dbReference>
<dbReference type="GO" id="GO:0046872">
    <property type="term" value="F:metal ion binding"/>
    <property type="evidence" value="ECO:0007669"/>
    <property type="project" value="UniProtKB-KW"/>
</dbReference>
<reference evidence="8 9" key="1">
    <citation type="journal article" date="2012" name="PLoS ONE">
        <title>The genome characteristics and predicted function of methyl-group oxidation pathway in the obligate aceticlastic methanogens, Methanosaeta spp.</title>
        <authorList>
            <person name="Zhu J."/>
            <person name="Zheng H."/>
            <person name="Ai G."/>
            <person name="Zhang G."/>
            <person name="Liu D."/>
            <person name="Liu X."/>
            <person name="Dong X."/>
        </authorList>
    </citation>
    <scope>NUCLEOTIDE SEQUENCE [LARGE SCALE GENOMIC DNA]</scope>
    <source>
        <strain evidence="8 9">6Ac</strain>
    </source>
</reference>
<dbReference type="NCBIfam" id="TIGR00722">
    <property type="entry name" value="ttdA_fumA_fumB"/>
    <property type="match status" value="1"/>
</dbReference>
<organism evidence="8 9">
    <name type="scientific">Methanothrix harundinacea (strain 6Ac)</name>
    <name type="common">Methanosaeta harundinacea</name>
    <dbReference type="NCBI Taxonomy" id="1110509"/>
    <lineage>
        <taxon>Archaea</taxon>
        <taxon>Methanobacteriati</taxon>
        <taxon>Methanobacteriota</taxon>
        <taxon>Stenosarchaea group</taxon>
        <taxon>Methanomicrobia</taxon>
        <taxon>Methanotrichales</taxon>
        <taxon>Methanotrichaceae</taxon>
        <taxon>Methanothrix</taxon>
    </lineage>
</organism>
<dbReference type="EMBL" id="CP003117">
    <property type="protein sequence ID" value="AET64867.1"/>
    <property type="molecule type" value="Genomic_DNA"/>
</dbReference>
<dbReference type="STRING" id="1110509.Mhar_1503"/>
<evidence type="ECO:0000256" key="1">
    <source>
        <dbReference type="ARBA" id="ARBA00008876"/>
    </source>
</evidence>
<evidence type="ECO:0000313" key="8">
    <source>
        <dbReference type="EMBL" id="AET64867.1"/>
    </source>
</evidence>
<dbReference type="InterPro" id="IPR051208">
    <property type="entry name" value="Class-I_Fumarase/Tartrate_DH"/>
</dbReference>
<evidence type="ECO:0000256" key="6">
    <source>
        <dbReference type="ARBA" id="ARBA00023239"/>
    </source>
</evidence>
<evidence type="ECO:0000256" key="4">
    <source>
        <dbReference type="ARBA" id="ARBA00023004"/>
    </source>
</evidence>
<dbReference type="Proteomes" id="UP000005877">
    <property type="component" value="Chromosome"/>
</dbReference>
<dbReference type="InterPro" id="IPR004646">
    <property type="entry name" value="Fe-S_hydro-lyase_TtdA-typ_cat"/>
</dbReference>
<dbReference type="KEGG" id="mhi:Mhar_1503"/>
<keyword evidence="4" id="KW-0408">Iron</keyword>
<dbReference type="Pfam" id="PF05681">
    <property type="entry name" value="Fumerase"/>
    <property type="match status" value="1"/>
</dbReference>
<evidence type="ECO:0000313" key="9">
    <source>
        <dbReference type="Proteomes" id="UP000005877"/>
    </source>
</evidence>
<evidence type="ECO:0000256" key="3">
    <source>
        <dbReference type="ARBA" id="ARBA00022723"/>
    </source>
</evidence>
<dbReference type="GO" id="GO:0051539">
    <property type="term" value="F:4 iron, 4 sulfur cluster binding"/>
    <property type="evidence" value="ECO:0007669"/>
    <property type="project" value="UniProtKB-KW"/>
</dbReference>
<protein>
    <submittedName>
        <fullName evidence="8">Fumarase, alpha subunit</fullName>
    </submittedName>
</protein>
<proteinExistence type="inferred from homology"/>
<gene>
    <name evidence="8" type="ordered locus">Mhar_1503</name>
</gene>
<feature type="domain" description="Fe-S hydro-lyase tartrate dehydratase alpha-type catalytic" evidence="7">
    <location>
        <begin position="3"/>
        <end position="256"/>
    </location>
</feature>
<dbReference type="PATRIC" id="fig|1110509.7.peg.1678"/>
<comment type="similarity">
    <text evidence="1">Belongs to the class-I fumarase family.</text>
</comment>
<dbReference type="NCBIfam" id="NF004885">
    <property type="entry name" value="PRK06246.1"/>
    <property type="match status" value="1"/>
</dbReference>
<dbReference type="GO" id="GO:0016829">
    <property type="term" value="F:lyase activity"/>
    <property type="evidence" value="ECO:0007669"/>
    <property type="project" value="UniProtKB-KW"/>
</dbReference>
<keyword evidence="2" id="KW-0004">4Fe-4S</keyword>
<dbReference type="PANTHER" id="PTHR30389:SF17">
    <property type="entry name" value="L(+)-TARTRATE DEHYDRATASE SUBUNIT ALPHA-RELATED"/>
    <property type="match status" value="1"/>
</dbReference>
<name>G7WP26_METH6</name>
<dbReference type="AlphaFoldDB" id="G7WP26"/>
<keyword evidence="3" id="KW-0479">Metal-binding</keyword>
<evidence type="ECO:0000256" key="5">
    <source>
        <dbReference type="ARBA" id="ARBA00023014"/>
    </source>
</evidence>
<keyword evidence="5" id="KW-0411">Iron-sulfur</keyword>
<evidence type="ECO:0000259" key="7">
    <source>
        <dbReference type="Pfam" id="PF05681"/>
    </source>
</evidence>
<evidence type="ECO:0000256" key="2">
    <source>
        <dbReference type="ARBA" id="ARBA00022485"/>
    </source>
</evidence>
<dbReference type="HOGENOM" id="CLU_041245_0_0_2"/>
<sequence>MAVLARAETVLPLWVEEAIREAAAKERSAIARSQLSAILENVEIAAAGGVPLCQDTGLPVFRLEIGLNLSIPPFLEEAIAEGVRRATEEVPLRPNAVDPLTRKNSGDNTGPGIPDLIVDLVPGDFLRITAFPKGAGSENGSFLAMLNPADDPIEFVAREVAKRAGRACAPVFVGVGIGGTFDLAPRLAKRALFRMPGTSELDRKLLTDINRLGTGPMGLGGDSTALAVRIETALCHTASLPVAVNLQCWANRSASATVRDDGWNID</sequence>
<keyword evidence="9" id="KW-1185">Reference proteome</keyword>